<reference evidence="1 2" key="2">
    <citation type="journal article" date="2011" name="Microbiology">
        <title>The genome sequence of Bacillus subtilis subsp. spizizenii W23: insights into speciation within the B. subtilis complex and into the history of B. subtilis genetics.</title>
        <authorList>
            <person name="Zeigler D.R."/>
        </authorList>
    </citation>
    <scope>NUCLEOTIDE SEQUENCE [LARGE SCALE GENOMIC DNA]</scope>
    <source>
        <strain evidence="2">ATCC 23059 / NRRL B-14472 / W23</strain>
    </source>
</reference>
<dbReference type="HOGENOM" id="CLU_3388120_0_0_9"/>
<accession>E0U1S5</accession>
<dbReference type="AlphaFoldDB" id="E0U1S5"/>
<dbReference type="EMBL" id="CP002183">
    <property type="protein sequence ID" value="ADM37339.1"/>
    <property type="molecule type" value="Genomic_DNA"/>
</dbReference>
<evidence type="ECO:0000313" key="2">
    <source>
        <dbReference type="Proteomes" id="UP000002233"/>
    </source>
</evidence>
<name>E0U1S5_BACSH</name>
<evidence type="ECO:0000313" key="1">
    <source>
        <dbReference type="EMBL" id="ADM37339.1"/>
    </source>
</evidence>
<dbReference type="KEGG" id="bss:BSUW23_06450"/>
<organism evidence="1 2">
    <name type="scientific">Bacillus spizizenii (strain ATCC 23059 / NRRL B-14472 / W23)</name>
    <name type="common">Bacillus subtilis subsp. spizizenii</name>
    <dbReference type="NCBI Taxonomy" id="655816"/>
    <lineage>
        <taxon>Bacteria</taxon>
        <taxon>Bacillati</taxon>
        <taxon>Bacillota</taxon>
        <taxon>Bacilli</taxon>
        <taxon>Bacillales</taxon>
        <taxon>Bacillaceae</taxon>
        <taxon>Bacillus</taxon>
    </lineage>
</organism>
<reference key="1">
    <citation type="submission" date="2010-08" db="EMBL/GenBank/DDBJ databases">
        <authorList>
            <person name="Zeigler D.R."/>
        </authorList>
    </citation>
    <scope>NUCLEOTIDE SEQUENCE</scope>
    <source>
        <strain>W23</strain>
    </source>
</reference>
<dbReference type="Proteomes" id="UP000002233">
    <property type="component" value="Chromosome"/>
</dbReference>
<gene>
    <name evidence="1" type="ordered locus">BSUW23_06450</name>
</gene>
<protein>
    <submittedName>
        <fullName evidence="1">Uncharacterized protein</fullName>
    </submittedName>
</protein>
<proteinExistence type="predicted"/>
<sequence>MKAYENSGSETAKHVIKKSGIRRLFTSGVPVA</sequence>